<dbReference type="InterPro" id="IPR041614">
    <property type="entry name" value="DprA_WH"/>
</dbReference>
<keyword evidence="6" id="KW-1185">Reference proteome</keyword>
<dbReference type="PANTHER" id="PTHR43022">
    <property type="entry name" value="PROTEIN SMF"/>
    <property type="match status" value="1"/>
</dbReference>
<dbReference type="Gene3D" id="1.10.10.10">
    <property type="entry name" value="Winged helix-like DNA-binding domain superfamily/Winged helix DNA-binding domain"/>
    <property type="match status" value="1"/>
</dbReference>
<proteinExistence type="inferred from homology"/>
<evidence type="ECO:0000256" key="2">
    <source>
        <dbReference type="SAM" id="MobiDB-lite"/>
    </source>
</evidence>
<dbReference type="STRING" id="596151.DesfrDRAFT_3031"/>
<sequence>MTDEQAAPEAAWTGDAAFVAELEACLRLRRAPGIGPRTWKRIFDRYDSAVDAVADARAFGPRGLCDDAVAAGLARGVSTEAAKREIEAAAAKGLLPLPYFHPAYPARLRDLPDPPVALYVVGDARLLCAPCVAMVGARQCSRYGFAAAHDIAAGLAASGITVVSGLAYGIDRQAHLGGLTGPGRSVAVCGTGLDLVYPDANLDVWRALAAEGAIISEFPPGTPPQSQNFPIRNRIIAGLSLGVMVVEAAARSGSLITARLALDQGREVFALPGPVNLPTYAGCHALLAQGARLVQTAEDIVTALARELAAFVDMPRPAPPVAPKRAPAASKRAPASSNKPSVPPAPPVAPCAPVAPPSDLSPLEAAIVGLLADGSKRHIDALARTLDAASGALSQALVLLEMKGLVRKWPGMYYTREVEG</sequence>
<evidence type="ECO:0000256" key="1">
    <source>
        <dbReference type="ARBA" id="ARBA00006525"/>
    </source>
</evidence>
<dbReference type="GO" id="GO:0009294">
    <property type="term" value="P:DNA-mediated transformation"/>
    <property type="evidence" value="ECO:0007669"/>
    <property type="project" value="InterPro"/>
</dbReference>
<feature type="domain" description="DprA winged helix" evidence="4">
    <location>
        <begin position="353"/>
        <end position="412"/>
    </location>
</feature>
<evidence type="ECO:0000259" key="4">
    <source>
        <dbReference type="Pfam" id="PF17782"/>
    </source>
</evidence>
<dbReference type="InterPro" id="IPR036388">
    <property type="entry name" value="WH-like_DNA-bd_sf"/>
</dbReference>
<dbReference type="Pfam" id="PF21102">
    <property type="entry name" value="DprA_N"/>
    <property type="match status" value="1"/>
</dbReference>
<gene>
    <name evidence="5" type="ORF">DesfrDRAFT_3031</name>
</gene>
<dbReference type="EMBL" id="AECZ01000023">
    <property type="protein sequence ID" value="EFL50230.1"/>
    <property type="molecule type" value="Genomic_DNA"/>
</dbReference>
<evidence type="ECO:0000313" key="5">
    <source>
        <dbReference type="EMBL" id="EFL50230.1"/>
    </source>
</evidence>
<dbReference type="Gene3D" id="3.40.50.450">
    <property type="match status" value="1"/>
</dbReference>
<feature type="region of interest" description="Disordered" evidence="2">
    <location>
        <begin position="319"/>
        <end position="349"/>
    </location>
</feature>
<accession>E1JZI3</accession>
<dbReference type="InterPro" id="IPR036390">
    <property type="entry name" value="WH_DNA-bd_sf"/>
</dbReference>
<dbReference type="PANTHER" id="PTHR43022:SF1">
    <property type="entry name" value="PROTEIN SMF"/>
    <property type="match status" value="1"/>
</dbReference>
<dbReference type="Pfam" id="PF02481">
    <property type="entry name" value="DNA_processg_A"/>
    <property type="match status" value="1"/>
</dbReference>
<dbReference type="Pfam" id="PF17782">
    <property type="entry name" value="WHD_DprA"/>
    <property type="match status" value="1"/>
</dbReference>
<dbReference type="NCBIfam" id="TIGR00732">
    <property type="entry name" value="dprA"/>
    <property type="match status" value="1"/>
</dbReference>
<evidence type="ECO:0000259" key="3">
    <source>
        <dbReference type="Pfam" id="PF02481"/>
    </source>
</evidence>
<evidence type="ECO:0000313" key="6">
    <source>
        <dbReference type="Proteomes" id="UP000006250"/>
    </source>
</evidence>
<dbReference type="OrthoDB" id="9785707at2"/>
<organism evidence="5 6">
    <name type="scientific">Solidesulfovibrio fructosivorans JJ]</name>
    <dbReference type="NCBI Taxonomy" id="596151"/>
    <lineage>
        <taxon>Bacteria</taxon>
        <taxon>Pseudomonadati</taxon>
        <taxon>Thermodesulfobacteriota</taxon>
        <taxon>Desulfovibrionia</taxon>
        <taxon>Desulfovibrionales</taxon>
        <taxon>Desulfovibrionaceae</taxon>
        <taxon>Solidesulfovibrio</taxon>
    </lineage>
</organism>
<dbReference type="InterPro" id="IPR003488">
    <property type="entry name" value="DprA"/>
</dbReference>
<name>E1JZI3_SOLFR</name>
<protein>
    <submittedName>
        <fullName evidence="5">DNA protecting protein DprA</fullName>
    </submittedName>
</protein>
<dbReference type="InterPro" id="IPR057666">
    <property type="entry name" value="DrpA_SLOG"/>
</dbReference>
<feature type="compositionally biased region" description="Low complexity" evidence="2">
    <location>
        <begin position="323"/>
        <end position="340"/>
    </location>
</feature>
<dbReference type="SUPFAM" id="SSF46785">
    <property type="entry name" value="Winged helix' DNA-binding domain"/>
    <property type="match status" value="1"/>
</dbReference>
<comment type="similarity">
    <text evidence="1">Belongs to the DprA/Smf family.</text>
</comment>
<dbReference type="SUPFAM" id="SSF102405">
    <property type="entry name" value="MCP/YpsA-like"/>
    <property type="match status" value="1"/>
</dbReference>
<dbReference type="Proteomes" id="UP000006250">
    <property type="component" value="Unassembled WGS sequence"/>
</dbReference>
<feature type="domain" description="Smf/DprA SLOG" evidence="3">
    <location>
        <begin position="99"/>
        <end position="304"/>
    </location>
</feature>
<reference evidence="5 6" key="1">
    <citation type="submission" date="2010-08" db="EMBL/GenBank/DDBJ databases">
        <title>The draft genome of Desulfovibrio fructosovorans JJ.</title>
        <authorList>
            <consortium name="US DOE Joint Genome Institute (JGI-PGF)"/>
            <person name="Lucas S."/>
            <person name="Copeland A."/>
            <person name="Lapidus A."/>
            <person name="Cheng J.-F."/>
            <person name="Bruce D."/>
            <person name="Goodwin L."/>
            <person name="Pitluck S."/>
            <person name="Land M.L."/>
            <person name="Hauser L."/>
            <person name="Chang Y.-J."/>
            <person name="Jeffries C."/>
            <person name="Wall J.D."/>
            <person name="Stahl D.A."/>
            <person name="Arkin A.P."/>
            <person name="Dehal P."/>
            <person name="Stolyar S.M."/>
            <person name="Hazen T.C."/>
            <person name="Woyke T.J."/>
        </authorList>
    </citation>
    <scope>NUCLEOTIDE SEQUENCE [LARGE SCALE GENOMIC DNA]</scope>
    <source>
        <strain evidence="5 6">JJ</strain>
    </source>
</reference>
<dbReference type="eggNOG" id="COG0758">
    <property type="taxonomic scope" value="Bacteria"/>
</dbReference>
<dbReference type="AlphaFoldDB" id="E1JZI3"/>
<comment type="caution">
    <text evidence="5">The sequence shown here is derived from an EMBL/GenBank/DDBJ whole genome shotgun (WGS) entry which is preliminary data.</text>
</comment>
<dbReference type="RefSeq" id="WP_005995266.1">
    <property type="nucleotide sequence ID" value="NZ_AECZ01000023.1"/>
</dbReference>